<dbReference type="PANTHER" id="PTHR38468:SF1">
    <property type="entry name" value="SLL0939 PROTEIN"/>
    <property type="match status" value="1"/>
</dbReference>
<dbReference type="EMBL" id="HG793133">
    <property type="protein sequence ID" value="CDK30696.1"/>
    <property type="molecule type" value="Genomic_DNA"/>
</dbReference>
<evidence type="ECO:0000313" key="3">
    <source>
        <dbReference type="Proteomes" id="UP000018769"/>
    </source>
</evidence>
<feature type="transmembrane region" description="Helical" evidence="1">
    <location>
        <begin position="12"/>
        <end position="35"/>
    </location>
</feature>
<dbReference type="AlphaFoldDB" id="V6DJK7"/>
<sequence length="106" mass="12306">MDLVDFINLISIFLHLMGLFIIFANSLICFIKYIIYLFKNNYIDNVNSLRLQLGNSMIFGLDFIVGSDIIQSLVEFQYSSIIKLGMLVLIRILLSYFLIQELEKIS</sequence>
<gene>
    <name evidence="2" type="ORF">BABL1_gene_318</name>
</gene>
<evidence type="ECO:0000256" key="1">
    <source>
        <dbReference type="SAM" id="Phobius"/>
    </source>
</evidence>
<dbReference type="HOGENOM" id="CLU_136765_3_2_7"/>
<proteinExistence type="predicted"/>
<dbReference type="InterPro" id="IPR012427">
    <property type="entry name" value="DUF1622"/>
</dbReference>
<dbReference type="eggNOG" id="COG4828">
    <property type="taxonomic scope" value="Bacteria"/>
</dbReference>
<dbReference type="Pfam" id="PF07784">
    <property type="entry name" value="DUF1622"/>
    <property type="match status" value="1"/>
</dbReference>
<evidence type="ECO:0008006" key="4">
    <source>
        <dbReference type="Google" id="ProtNLM"/>
    </source>
</evidence>
<dbReference type="Proteomes" id="UP000018769">
    <property type="component" value="Chromosome I"/>
</dbReference>
<dbReference type="PANTHER" id="PTHR38468">
    <property type="entry name" value="SLL0939 PROTEIN"/>
    <property type="match status" value="1"/>
</dbReference>
<dbReference type="OrthoDB" id="9812897at2"/>
<organism evidence="2 3">
    <name type="scientific">Candidatus Babela massiliensis</name>
    <dbReference type="NCBI Taxonomy" id="673862"/>
    <lineage>
        <taxon>Bacteria</taxon>
        <taxon>Candidatus Babelota</taxon>
        <taxon>Candidatus Babeliae</taxon>
        <taxon>Candidatus Babeliales</taxon>
        <taxon>Candidatus Babeliaceae</taxon>
        <taxon>Candidatus Babela</taxon>
    </lineage>
</organism>
<dbReference type="KEGG" id="dpb:BABL1_gene_318"/>
<dbReference type="STRING" id="673862.BABL1_gene_318"/>
<evidence type="ECO:0000313" key="2">
    <source>
        <dbReference type="EMBL" id="CDK30696.1"/>
    </source>
</evidence>
<accession>V6DJK7</accession>
<protein>
    <recommendedName>
        <fullName evidence="4">DUF1622 domain-containing protein</fullName>
    </recommendedName>
</protein>
<keyword evidence="1" id="KW-0812">Transmembrane</keyword>
<keyword evidence="3" id="KW-1185">Reference proteome</keyword>
<keyword evidence="1" id="KW-1133">Transmembrane helix</keyword>
<reference evidence="2 3" key="1">
    <citation type="journal article" date="2015" name="Biol. Direct">
        <title>Babela massiliensis, a representative of a widespread bacterial phylum with unusual adaptations to parasitism in amoebae.</title>
        <authorList>
            <person name="Pagnier I."/>
            <person name="Yutin N."/>
            <person name="Croce O."/>
            <person name="Makarova K.S."/>
            <person name="Wolf Y.I."/>
            <person name="Benamar S."/>
            <person name="Raoult D."/>
            <person name="Koonin E.V."/>
            <person name="La Scola B."/>
        </authorList>
    </citation>
    <scope>NUCLEOTIDE SEQUENCE [LARGE SCALE GENOMIC DNA]</scope>
    <source>
        <strain evidence="3">BABL1</strain>
    </source>
</reference>
<name>V6DJK7_9BACT</name>
<dbReference type="RefSeq" id="WP_023792243.1">
    <property type="nucleotide sequence ID" value="NC_023003.1"/>
</dbReference>
<keyword evidence="1" id="KW-0472">Membrane</keyword>